<dbReference type="AlphaFoldDB" id="A0A0J9YH40"/>
<keyword evidence="2" id="KW-1133">Transmembrane helix</keyword>
<feature type="transmembrane region" description="Helical" evidence="2">
    <location>
        <begin position="91"/>
        <end position="112"/>
    </location>
</feature>
<keyword evidence="2" id="KW-0472">Membrane</keyword>
<accession>A0A0J9YH40</accession>
<evidence type="ECO:0000256" key="1">
    <source>
        <dbReference type="SAM" id="MobiDB-lite"/>
    </source>
</evidence>
<evidence type="ECO:0000256" key="2">
    <source>
        <dbReference type="SAM" id="Phobius"/>
    </source>
</evidence>
<reference evidence="3 4" key="1">
    <citation type="journal article" date="2015" name="Genome Announc.">
        <title>Complete Genome Sequence of Steroid-Transforming Nocardioides simplex VKM Ac-2033D.</title>
        <authorList>
            <person name="Shtratnikova V.Y."/>
            <person name="Schelkunov M.I."/>
            <person name="Pekov Y.A."/>
            <person name="Fokina V.V."/>
            <person name="Logacheva M.D."/>
            <person name="Sokolov S.L."/>
            <person name="Bragin E.Y."/>
            <person name="Ashapkin V.V."/>
            <person name="Donova M.V."/>
        </authorList>
    </citation>
    <scope>NUCLEOTIDE SEQUENCE [LARGE SCALE GENOMIC DNA]</scope>
    <source>
        <strain evidence="3 4">VKM Ac-2033D</strain>
    </source>
</reference>
<dbReference type="STRING" id="2045.KR76_01835"/>
<feature type="transmembrane region" description="Helical" evidence="2">
    <location>
        <begin position="132"/>
        <end position="149"/>
    </location>
</feature>
<dbReference type="RefSeq" id="WP_038676210.1">
    <property type="nucleotide sequence ID" value="NZ_BJMC01000025.1"/>
</dbReference>
<proteinExistence type="predicted"/>
<gene>
    <name evidence="3" type="ORF">KR76_01835</name>
</gene>
<sequence length="195" mass="21603">MKEVLLAALPVAGSLLLALGSWGGRRPLIRSGGEIQRRTLSAELEFVSQFPEGSVERQMLDDHLRVGVSRYLADSFWQTRDQAYMIGFGRLMLGLAMLTAVASWVMSLVLAFARRALHAETVDSLESARNSVMVLSIGAMVYCLLILLVHHRSRKKKPVWSSNLDAQTWERLKSELAPRRSADPRDASASPDTPA</sequence>
<dbReference type="Proteomes" id="UP000030300">
    <property type="component" value="Chromosome"/>
</dbReference>
<evidence type="ECO:0000313" key="4">
    <source>
        <dbReference type="Proteomes" id="UP000030300"/>
    </source>
</evidence>
<keyword evidence="2" id="KW-0812">Transmembrane</keyword>
<protein>
    <submittedName>
        <fullName evidence="3">Uncharacterized protein</fullName>
    </submittedName>
</protein>
<feature type="transmembrane region" description="Helical" evidence="2">
    <location>
        <begin position="6"/>
        <end position="24"/>
    </location>
</feature>
<dbReference type="EMBL" id="CP009896">
    <property type="protein sequence ID" value="AIY15821.1"/>
    <property type="molecule type" value="Genomic_DNA"/>
</dbReference>
<keyword evidence="4" id="KW-1185">Reference proteome</keyword>
<dbReference type="GeneID" id="96607727"/>
<dbReference type="KEGG" id="psim:KR76_01835"/>
<feature type="compositionally biased region" description="Basic and acidic residues" evidence="1">
    <location>
        <begin position="175"/>
        <end position="186"/>
    </location>
</feature>
<organism evidence="3 4">
    <name type="scientific">Nocardioides simplex</name>
    <name type="common">Arthrobacter simplex</name>
    <dbReference type="NCBI Taxonomy" id="2045"/>
    <lineage>
        <taxon>Bacteria</taxon>
        <taxon>Bacillati</taxon>
        <taxon>Actinomycetota</taxon>
        <taxon>Actinomycetes</taxon>
        <taxon>Propionibacteriales</taxon>
        <taxon>Nocardioidaceae</taxon>
        <taxon>Pimelobacter</taxon>
    </lineage>
</organism>
<name>A0A0J9YH40_NOCSI</name>
<evidence type="ECO:0000313" key="3">
    <source>
        <dbReference type="EMBL" id="AIY15821.1"/>
    </source>
</evidence>
<feature type="region of interest" description="Disordered" evidence="1">
    <location>
        <begin position="175"/>
        <end position="195"/>
    </location>
</feature>